<evidence type="ECO:0000256" key="3">
    <source>
        <dbReference type="ARBA" id="ARBA00023004"/>
    </source>
</evidence>
<sequence length="254" mass="28137">MGTRAFLFLIFLLFSYDVFACGQCHKPHYAGYGDCAVCHRGEVRSSRENVAHAGLITGKFAGFYTDKKAVSGGDKLAYESACRRCHRIGAEGESAAADLNASAAKNTGEYLDDKIRNVNEYMPDFRFSDEERRKLILYLLNESSKSSKKVSEPYVAYITSSGKGAFEKYCGGCHRMLTRKGGGRGTGSEAVNLSGVTGKYFRSQVLSANEKLRTEKRLAEWIRNPRSIKKNSVMPPVRIDEANISKVIKELKGN</sequence>
<dbReference type="AlphaFoldDB" id="A0A4R1KD36"/>
<accession>A0A4R1KD36</accession>
<feature type="signal peptide" evidence="5">
    <location>
        <begin position="1"/>
        <end position="20"/>
    </location>
</feature>
<evidence type="ECO:0000256" key="2">
    <source>
        <dbReference type="ARBA" id="ARBA00022723"/>
    </source>
</evidence>
<gene>
    <name evidence="7" type="ORF">C8D98_0478</name>
</gene>
<reference evidence="7 8" key="1">
    <citation type="submission" date="2019-03" db="EMBL/GenBank/DDBJ databases">
        <title>Genomic Encyclopedia of Type Strains, Phase IV (KMG-IV): sequencing the most valuable type-strain genomes for metagenomic binning, comparative biology and taxonomic classification.</title>
        <authorList>
            <person name="Goeker M."/>
        </authorList>
    </citation>
    <scope>NUCLEOTIDE SEQUENCE [LARGE SCALE GENOMIC DNA]</scope>
    <source>
        <strain evidence="7 8">DSM 24984</strain>
    </source>
</reference>
<dbReference type="Pfam" id="PF13442">
    <property type="entry name" value="Cytochrome_CBB3"/>
    <property type="match status" value="1"/>
</dbReference>
<dbReference type="Gene3D" id="1.10.760.10">
    <property type="entry name" value="Cytochrome c-like domain"/>
    <property type="match status" value="2"/>
</dbReference>
<proteinExistence type="predicted"/>
<organism evidence="7 8">
    <name type="scientific">Seleniivibrio woodruffii</name>
    <dbReference type="NCBI Taxonomy" id="1078050"/>
    <lineage>
        <taxon>Bacteria</taxon>
        <taxon>Pseudomonadati</taxon>
        <taxon>Deferribacterota</taxon>
        <taxon>Deferribacteres</taxon>
        <taxon>Deferribacterales</taxon>
        <taxon>Geovibrionaceae</taxon>
        <taxon>Seleniivibrio</taxon>
    </lineage>
</organism>
<evidence type="ECO:0000256" key="1">
    <source>
        <dbReference type="ARBA" id="ARBA00022617"/>
    </source>
</evidence>
<dbReference type="GO" id="GO:0020037">
    <property type="term" value="F:heme binding"/>
    <property type="evidence" value="ECO:0007669"/>
    <property type="project" value="InterPro"/>
</dbReference>
<dbReference type="GO" id="GO:0009055">
    <property type="term" value="F:electron transfer activity"/>
    <property type="evidence" value="ECO:0007669"/>
    <property type="project" value="InterPro"/>
</dbReference>
<evidence type="ECO:0000256" key="4">
    <source>
        <dbReference type="PROSITE-ProRule" id="PRU00433"/>
    </source>
</evidence>
<dbReference type="NCBIfam" id="NF040971">
    <property type="entry name" value="cytc_ExtS"/>
    <property type="match status" value="1"/>
</dbReference>
<feature type="domain" description="Cytochrome c" evidence="6">
    <location>
        <begin position="157"/>
        <end position="252"/>
    </location>
</feature>
<feature type="chain" id="PRO_5020836413" evidence="5">
    <location>
        <begin position="21"/>
        <end position="254"/>
    </location>
</feature>
<evidence type="ECO:0000256" key="5">
    <source>
        <dbReference type="SAM" id="SignalP"/>
    </source>
</evidence>
<feature type="domain" description="Cytochrome c" evidence="6">
    <location>
        <begin position="67"/>
        <end position="143"/>
    </location>
</feature>
<dbReference type="EMBL" id="SMGG01000003">
    <property type="protein sequence ID" value="TCK61970.1"/>
    <property type="molecule type" value="Genomic_DNA"/>
</dbReference>
<evidence type="ECO:0000313" key="7">
    <source>
        <dbReference type="EMBL" id="TCK61970.1"/>
    </source>
</evidence>
<dbReference type="InterPro" id="IPR009056">
    <property type="entry name" value="Cyt_c-like_dom"/>
</dbReference>
<dbReference type="RefSeq" id="WP_165871160.1">
    <property type="nucleotide sequence ID" value="NZ_SMGG01000003.1"/>
</dbReference>
<dbReference type="Pfam" id="PF00034">
    <property type="entry name" value="Cytochrom_C"/>
    <property type="match status" value="1"/>
</dbReference>
<evidence type="ECO:0000313" key="8">
    <source>
        <dbReference type="Proteomes" id="UP000294614"/>
    </source>
</evidence>
<dbReference type="Proteomes" id="UP000294614">
    <property type="component" value="Unassembled WGS sequence"/>
</dbReference>
<comment type="caution">
    <text evidence="7">The sequence shown here is derived from an EMBL/GenBank/DDBJ whole genome shotgun (WGS) entry which is preliminary data.</text>
</comment>
<dbReference type="PROSITE" id="PS51007">
    <property type="entry name" value="CYTC"/>
    <property type="match status" value="2"/>
</dbReference>
<dbReference type="InterPro" id="IPR036909">
    <property type="entry name" value="Cyt_c-like_dom_sf"/>
</dbReference>
<dbReference type="GO" id="GO:0046872">
    <property type="term" value="F:metal ion binding"/>
    <property type="evidence" value="ECO:0007669"/>
    <property type="project" value="UniProtKB-KW"/>
</dbReference>
<name>A0A4R1KD36_9BACT</name>
<dbReference type="SUPFAM" id="SSF46626">
    <property type="entry name" value="Cytochrome c"/>
    <property type="match status" value="2"/>
</dbReference>
<keyword evidence="3 4" id="KW-0408">Iron</keyword>
<dbReference type="InterPro" id="IPR036280">
    <property type="entry name" value="Multihaem_cyt_sf"/>
</dbReference>
<evidence type="ECO:0000259" key="6">
    <source>
        <dbReference type="PROSITE" id="PS51007"/>
    </source>
</evidence>
<keyword evidence="5" id="KW-0732">Signal</keyword>
<keyword evidence="1 4" id="KW-0349">Heme</keyword>
<keyword evidence="2 4" id="KW-0479">Metal-binding</keyword>
<protein>
    <submittedName>
        <fullName evidence="7">Cbb3-type cytochrome c oxidase subunit III</fullName>
    </submittedName>
</protein>
<keyword evidence="8" id="KW-1185">Reference proteome</keyword>
<dbReference type="SUPFAM" id="SSF48695">
    <property type="entry name" value="Multiheme cytochromes"/>
    <property type="match status" value="1"/>
</dbReference>